<dbReference type="Proteomes" id="UP000515162">
    <property type="component" value="Chromosome X"/>
</dbReference>
<feature type="region of interest" description="Disordered" evidence="8">
    <location>
        <begin position="54"/>
        <end position="106"/>
    </location>
</feature>
<evidence type="ECO:0000256" key="7">
    <source>
        <dbReference type="RuleBase" id="RU365068"/>
    </source>
</evidence>
<dbReference type="SMART" id="SM00487">
    <property type="entry name" value="DEXDc"/>
    <property type="match status" value="1"/>
</dbReference>
<evidence type="ECO:0000256" key="4">
    <source>
        <dbReference type="ARBA" id="ARBA00022840"/>
    </source>
</evidence>
<feature type="compositionally biased region" description="Polar residues" evidence="8">
    <location>
        <begin position="91"/>
        <end position="100"/>
    </location>
</feature>
<proteinExistence type="inferred from homology"/>
<dbReference type="GO" id="GO:0016787">
    <property type="term" value="F:hydrolase activity"/>
    <property type="evidence" value="ECO:0007669"/>
    <property type="project" value="UniProtKB-KW"/>
</dbReference>
<feature type="domain" description="Helicase ATP-binding" evidence="9">
    <location>
        <begin position="356"/>
        <end position="545"/>
    </location>
</feature>
<keyword evidence="11" id="KW-1185">Reference proteome</keyword>
<dbReference type="CDD" id="cd18787">
    <property type="entry name" value="SF2_C_DEAD"/>
    <property type="match status" value="1"/>
</dbReference>
<dbReference type="RefSeq" id="XP_033169971.1">
    <property type="nucleotide sequence ID" value="XM_033314080.1"/>
</dbReference>
<dbReference type="EC" id="3.6.4.13" evidence="7"/>
<dbReference type="PANTHER" id="PTHR24031">
    <property type="entry name" value="RNA HELICASE"/>
    <property type="match status" value="1"/>
</dbReference>
<reference evidence="12" key="1">
    <citation type="submission" date="2025-08" db="UniProtKB">
        <authorList>
            <consortium name="RefSeq"/>
        </authorList>
    </citation>
    <scope>IDENTIFICATION</scope>
    <source>
        <strain evidence="12">Mau12</strain>
        <tissue evidence="12">Whole Body</tissue>
    </source>
</reference>
<dbReference type="FunFam" id="3.40.50.300:FF:002651">
    <property type="entry name" value="RNA helicase"/>
    <property type="match status" value="1"/>
</dbReference>
<name>A0A6P8L3K3_DROMA</name>
<dbReference type="PROSITE" id="PS51194">
    <property type="entry name" value="HELICASE_CTER"/>
    <property type="match status" value="1"/>
</dbReference>
<feature type="region of interest" description="Disordered" evidence="8">
    <location>
        <begin position="953"/>
        <end position="972"/>
    </location>
</feature>
<evidence type="ECO:0000313" key="11">
    <source>
        <dbReference type="Proteomes" id="UP000515162"/>
    </source>
</evidence>
<gene>
    <name evidence="12" type="primary">LOC117147259</name>
</gene>
<organism evidence="11 12">
    <name type="scientific">Drosophila mauritiana</name>
    <name type="common">Fruit fly</name>
    <dbReference type="NCBI Taxonomy" id="7226"/>
    <lineage>
        <taxon>Eukaryota</taxon>
        <taxon>Metazoa</taxon>
        <taxon>Ecdysozoa</taxon>
        <taxon>Arthropoda</taxon>
        <taxon>Hexapoda</taxon>
        <taxon>Insecta</taxon>
        <taxon>Pterygota</taxon>
        <taxon>Neoptera</taxon>
        <taxon>Endopterygota</taxon>
        <taxon>Diptera</taxon>
        <taxon>Brachycera</taxon>
        <taxon>Muscomorpha</taxon>
        <taxon>Ephydroidea</taxon>
        <taxon>Drosophilidae</taxon>
        <taxon>Drosophila</taxon>
        <taxon>Sophophora</taxon>
    </lineage>
</organism>
<dbReference type="PROSITE" id="PS51192">
    <property type="entry name" value="HELICASE_ATP_BIND_1"/>
    <property type="match status" value="1"/>
</dbReference>
<dbReference type="GO" id="GO:0005634">
    <property type="term" value="C:nucleus"/>
    <property type="evidence" value="ECO:0007669"/>
    <property type="project" value="UniProtKB-ARBA"/>
</dbReference>
<dbReference type="Gene3D" id="3.40.50.300">
    <property type="entry name" value="P-loop containing nucleotide triphosphate hydrolases"/>
    <property type="match status" value="2"/>
</dbReference>
<evidence type="ECO:0000256" key="5">
    <source>
        <dbReference type="ARBA" id="ARBA00022884"/>
    </source>
</evidence>
<feature type="region of interest" description="Disordered" evidence="8">
    <location>
        <begin position="867"/>
        <end position="944"/>
    </location>
</feature>
<evidence type="ECO:0000313" key="12">
    <source>
        <dbReference type="RefSeq" id="XP_033169971.1"/>
    </source>
</evidence>
<feature type="domain" description="Helicase C-terminal" evidence="10">
    <location>
        <begin position="613"/>
        <end position="786"/>
    </location>
</feature>
<feature type="compositionally biased region" description="Polar residues" evidence="8">
    <location>
        <begin position="1"/>
        <end position="11"/>
    </location>
</feature>
<evidence type="ECO:0000256" key="8">
    <source>
        <dbReference type="SAM" id="MobiDB-lite"/>
    </source>
</evidence>
<feature type="compositionally biased region" description="Basic and acidic residues" evidence="8">
    <location>
        <begin position="883"/>
        <end position="892"/>
    </location>
</feature>
<evidence type="ECO:0000256" key="2">
    <source>
        <dbReference type="ARBA" id="ARBA00022801"/>
    </source>
</evidence>
<dbReference type="GO" id="GO:0005524">
    <property type="term" value="F:ATP binding"/>
    <property type="evidence" value="ECO:0007669"/>
    <property type="project" value="UniProtKB-UniRule"/>
</dbReference>
<dbReference type="InterPro" id="IPR011545">
    <property type="entry name" value="DEAD/DEAH_box_helicase_dom"/>
</dbReference>
<feature type="compositionally biased region" description="Basic and acidic residues" evidence="8">
    <location>
        <begin position="190"/>
        <end position="203"/>
    </location>
</feature>
<comment type="catalytic activity">
    <reaction evidence="7">
        <text>ATP + H2O = ADP + phosphate + H(+)</text>
        <dbReference type="Rhea" id="RHEA:13065"/>
        <dbReference type="ChEBI" id="CHEBI:15377"/>
        <dbReference type="ChEBI" id="CHEBI:15378"/>
        <dbReference type="ChEBI" id="CHEBI:30616"/>
        <dbReference type="ChEBI" id="CHEBI:43474"/>
        <dbReference type="ChEBI" id="CHEBI:456216"/>
        <dbReference type="EC" id="3.6.4.13"/>
    </reaction>
</comment>
<dbReference type="Pfam" id="PF00271">
    <property type="entry name" value="Helicase_C"/>
    <property type="match status" value="1"/>
</dbReference>
<dbReference type="SMART" id="SM01178">
    <property type="entry name" value="DUF4217"/>
    <property type="match status" value="1"/>
</dbReference>
<evidence type="ECO:0000256" key="1">
    <source>
        <dbReference type="ARBA" id="ARBA00022741"/>
    </source>
</evidence>
<dbReference type="Pfam" id="PF13959">
    <property type="entry name" value="CTE_SPB4"/>
    <property type="match status" value="1"/>
</dbReference>
<dbReference type="Pfam" id="PF00270">
    <property type="entry name" value="DEAD"/>
    <property type="match status" value="1"/>
</dbReference>
<keyword evidence="3 7" id="KW-0347">Helicase</keyword>
<evidence type="ECO:0000256" key="6">
    <source>
        <dbReference type="ARBA" id="ARBA00037933"/>
    </source>
</evidence>
<comment type="domain">
    <text evidence="7">The Q motif is unique to and characteristic of the DEAD box family of RNA helicases and controls ATP binding and hydrolysis.</text>
</comment>
<dbReference type="FunFam" id="3.40.50.300:FF:001399">
    <property type="entry name" value="RNA helicase"/>
    <property type="match status" value="1"/>
</dbReference>
<dbReference type="PROSITE" id="PS00039">
    <property type="entry name" value="DEAD_ATP_HELICASE"/>
    <property type="match status" value="1"/>
</dbReference>
<comment type="function">
    <text evidence="7">RNA helicase.</text>
</comment>
<dbReference type="SUPFAM" id="SSF52540">
    <property type="entry name" value="P-loop containing nucleoside triphosphate hydrolases"/>
    <property type="match status" value="1"/>
</dbReference>
<dbReference type="InterPro" id="IPR014001">
    <property type="entry name" value="Helicase_ATP-bd"/>
</dbReference>
<feature type="region of interest" description="Disordered" evidence="8">
    <location>
        <begin position="1"/>
        <end position="36"/>
    </location>
</feature>
<dbReference type="CDD" id="cd17949">
    <property type="entry name" value="DEADc_DDX31"/>
    <property type="match status" value="1"/>
</dbReference>
<comment type="similarity">
    <text evidence="6">Belongs to the DEAD box helicase family. DDX31/DBP7 subfamily.</text>
</comment>
<dbReference type="InterPro" id="IPR027417">
    <property type="entry name" value="P-loop_NTPase"/>
</dbReference>
<keyword evidence="5 7" id="KW-0694">RNA-binding</keyword>
<sequence>MVENISLNVTVKPSARKKQQMSPAQSVKKRAQKSQDFDFQFNVDKPKVKAIVVRKRAPPSKVESTSSSVPNATKSSTPSVSSSKSAVPTLAASSKATASNDDLMFNVGPTKPSVKSVLGDDFMLNVTTKPVVAQKAKPKITRAERLGKKQRQGKPLTKLSEEQLTRALKSHKKPKNPNQLPTPGDLFRAQLEEERRQKSREEGGADQEASADEKDAKDSSGGGFPRGKPGSVGKQSQKSSDIEESGEESATSDKEPDETSAQSPAQGGEPKQATKKPPKAEETSSTNRFRTKKIGLFDQSDVEALKQLGQRAVKPVKETIFTGSKISTLGLHPHAVKNLEDLLSIRELTSVQQKTIPQVLQGKDVLVRSQTGSGKTLAYALPLVELLQKQQPRIKRNDGVLALVIVPTRELVMQTYELIQKLVKPYTWIVPGSLLGGESRKSEKARLRKGINILIGTPGRLVDHLLHTASFKLTKLQFLILDEADRLLELGYERDVKQLVEAIDKQRAECENKDLPQLQRMLLSATLTSQVQQLAGLTLKDPLYIDNSDEAASAALKSKDGYQKETIEALLEVDDGLGEYQEDVTGVLSIPENLQLSYVVVPPKLRLVALSSLLAKEVDASPKQFKAIVFMSTTEMVNFHHDMLNEALTRRVLDEDDEQEKGDSDDDGDIPLLQGLRFFKLHGSMTQTERQGVFRGFRECASCVLLATDVVGRGIDVPDIKLVVQYTPPQTTADFVHRVGRTARAGRKGRAVLFLAPSEAQFVRHLEKKRIRIQQGDMYAYLQTLLPKDDEARTVQEAASNLQHKFQTLLEDDRELHDKSCKAFVSWMKFYSTFPKELKPIFNVRIAHMGHFAKSFALKEAPSKFAAKHAAPKAAPPTNRLTYTERDPEKIQAQKRAKRRFTTTVSGEVRQLQQRDGGAQKPGAPPSKGGFMGGGVGRSSFMKSLGKSRALNMSEFDSGLSPEGAAKRRKQS</sequence>
<dbReference type="GO" id="GO:0003723">
    <property type="term" value="F:RNA binding"/>
    <property type="evidence" value="ECO:0007669"/>
    <property type="project" value="UniProtKB-UniRule"/>
</dbReference>
<evidence type="ECO:0000259" key="9">
    <source>
        <dbReference type="PROSITE" id="PS51192"/>
    </source>
</evidence>
<dbReference type="InterPro" id="IPR000629">
    <property type="entry name" value="RNA-helicase_DEAD-box_CS"/>
</dbReference>
<evidence type="ECO:0000259" key="10">
    <source>
        <dbReference type="PROSITE" id="PS51194"/>
    </source>
</evidence>
<dbReference type="AlphaFoldDB" id="A0A6P8L3K3"/>
<feature type="compositionally biased region" description="Polar residues" evidence="8">
    <location>
        <begin position="62"/>
        <end position="71"/>
    </location>
</feature>
<accession>A0A6P8L3K3</accession>
<keyword evidence="1 7" id="KW-0547">Nucleotide-binding</keyword>
<dbReference type="InterPro" id="IPR025313">
    <property type="entry name" value="SPB4-like_CTE"/>
</dbReference>
<protein>
    <recommendedName>
        <fullName evidence="7">ATP-dependent RNA helicase</fullName>
        <ecNumber evidence="7">3.6.4.13</ecNumber>
    </recommendedName>
</protein>
<evidence type="ECO:0000256" key="3">
    <source>
        <dbReference type="ARBA" id="ARBA00022806"/>
    </source>
</evidence>
<feature type="compositionally biased region" description="Low complexity" evidence="8">
    <location>
        <begin position="72"/>
        <end position="88"/>
    </location>
</feature>
<dbReference type="SMART" id="SM00490">
    <property type="entry name" value="HELICc"/>
    <property type="match status" value="1"/>
</dbReference>
<keyword evidence="4 7" id="KW-0067">ATP-binding</keyword>
<dbReference type="GO" id="GO:0003724">
    <property type="term" value="F:RNA helicase activity"/>
    <property type="evidence" value="ECO:0007669"/>
    <property type="project" value="UniProtKB-EC"/>
</dbReference>
<feature type="compositionally biased region" description="Polar residues" evidence="8">
    <location>
        <begin position="902"/>
        <end position="914"/>
    </location>
</feature>
<keyword evidence="2 7" id="KW-0378">Hydrolase</keyword>
<dbReference type="InterPro" id="IPR001650">
    <property type="entry name" value="Helicase_C-like"/>
</dbReference>
<feature type="region of interest" description="Disordered" evidence="8">
    <location>
        <begin position="127"/>
        <end position="292"/>
    </location>
</feature>
<dbReference type="GeneID" id="117147259"/>